<evidence type="ECO:0000313" key="2">
    <source>
        <dbReference type="Proteomes" id="UP000238493"/>
    </source>
</evidence>
<gene>
    <name evidence="1" type="ORF">C3731_07970</name>
</gene>
<organism evidence="1 2">
    <name type="scientific">Brucella oryzae</name>
    <dbReference type="NCBI Taxonomy" id="335286"/>
    <lineage>
        <taxon>Bacteria</taxon>
        <taxon>Pseudomonadati</taxon>
        <taxon>Pseudomonadota</taxon>
        <taxon>Alphaproteobacteria</taxon>
        <taxon>Hyphomicrobiales</taxon>
        <taxon>Brucellaceae</taxon>
        <taxon>Brucella/Ochrobactrum group</taxon>
        <taxon>Brucella</taxon>
    </lineage>
</organism>
<comment type="caution">
    <text evidence="1">The sequence shown here is derived from an EMBL/GenBank/DDBJ whole genome shotgun (WGS) entry which is preliminary data.</text>
</comment>
<sequence length="86" mass="9196">MVLAFGIDKLNPGNPDITVGARSVFLNRRRSEGSANGRYLLNCYVSCGRILAARRHVPDQTAVDRGNVVKQAAKSIASLTGKITPA</sequence>
<evidence type="ECO:0000313" key="1">
    <source>
        <dbReference type="EMBL" id="PQA74256.1"/>
    </source>
</evidence>
<proteinExistence type="predicted"/>
<dbReference type="Proteomes" id="UP000238493">
    <property type="component" value="Unassembled WGS sequence"/>
</dbReference>
<reference evidence="1 2" key="1">
    <citation type="submission" date="2018-02" db="EMBL/GenBank/DDBJ databases">
        <title>Draft genome sequence of Ochrobactrum oryzae found in Brazil.</title>
        <authorList>
            <person name="Cerdeira L."/>
            <person name="Andrade F."/>
            <person name="Zacariotto T."/>
            <person name="Barbosa B."/>
            <person name="Santos S."/>
            <person name="Cassetari V."/>
            <person name="Lincopan N."/>
        </authorList>
    </citation>
    <scope>NUCLEOTIDE SEQUENCE [LARGE SCALE GENOMIC DNA]</scope>
    <source>
        <strain evidence="1 2">OA447</strain>
    </source>
</reference>
<keyword evidence="2" id="KW-1185">Reference proteome</keyword>
<dbReference type="EMBL" id="PTRC01000012">
    <property type="protein sequence ID" value="PQA74256.1"/>
    <property type="molecule type" value="Genomic_DNA"/>
</dbReference>
<accession>A0A2S7J230</accession>
<name>A0A2S7J230_9HYPH</name>
<dbReference type="AlphaFoldDB" id="A0A2S7J230"/>
<protein>
    <submittedName>
        <fullName evidence="1">Uncharacterized protein</fullName>
    </submittedName>
</protein>